<name>X1VI83_9ZZZZ</name>
<keyword evidence="1" id="KW-1133">Transmembrane helix</keyword>
<gene>
    <name evidence="2" type="ORF">S12H4_63444</name>
</gene>
<sequence length="40" mass="4370">LEAQLVLIQFGSYFTTRMVILTVLGITVLLALGALMFAEL</sequence>
<evidence type="ECO:0000313" key="2">
    <source>
        <dbReference type="EMBL" id="GAJ18317.1"/>
    </source>
</evidence>
<keyword evidence="1" id="KW-0472">Membrane</keyword>
<reference evidence="2" key="1">
    <citation type="journal article" date="2014" name="Front. Microbiol.">
        <title>High frequency of phylogenetically diverse reductive dehalogenase-homologous genes in deep subseafloor sedimentary metagenomes.</title>
        <authorList>
            <person name="Kawai M."/>
            <person name="Futagami T."/>
            <person name="Toyoda A."/>
            <person name="Takaki Y."/>
            <person name="Nishi S."/>
            <person name="Hori S."/>
            <person name="Arai W."/>
            <person name="Tsubouchi T."/>
            <person name="Morono Y."/>
            <person name="Uchiyama I."/>
            <person name="Ito T."/>
            <person name="Fujiyama A."/>
            <person name="Inagaki F."/>
            <person name="Takami H."/>
        </authorList>
    </citation>
    <scope>NUCLEOTIDE SEQUENCE</scope>
    <source>
        <strain evidence="2">Expedition CK06-06</strain>
    </source>
</reference>
<accession>X1VI83</accession>
<dbReference type="EMBL" id="BARW01043187">
    <property type="protein sequence ID" value="GAJ18317.1"/>
    <property type="molecule type" value="Genomic_DNA"/>
</dbReference>
<evidence type="ECO:0000256" key="1">
    <source>
        <dbReference type="SAM" id="Phobius"/>
    </source>
</evidence>
<feature type="non-terminal residue" evidence="2">
    <location>
        <position position="1"/>
    </location>
</feature>
<organism evidence="2">
    <name type="scientific">marine sediment metagenome</name>
    <dbReference type="NCBI Taxonomy" id="412755"/>
    <lineage>
        <taxon>unclassified sequences</taxon>
        <taxon>metagenomes</taxon>
        <taxon>ecological metagenomes</taxon>
    </lineage>
</organism>
<proteinExistence type="predicted"/>
<protein>
    <submittedName>
        <fullName evidence="2">Uncharacterized protein</fullName>
    </submittedName>
</protein>
<keyword evidence="1" id="KW-0812">Transmembrane</keyword>
<comment type="caution">
    <text evidence="2">The sequence shown here is derived from an EMBL/GenBank/DDBJ whole genome shotgun (WGS) entry which is preliminary data.</text>
</comment>
<dbReference type="AlphaFoldDB" id="X1VI83"/>
<feature type="non-terminal residue" evidence="2">
    <location>
        <position position="40"/>
    </location>
</feature>
<feature type="transmembrane region" description="Helical" evidence="1">
    <location>
        <begin position="18"/>
        <end position="38"/>
    </location>
</feature>